<dbReference type="OrthoDB" id="274765at2759"/>
<keyword evidence="4 6" id="KW-0689">Ribosomal protein</keyword>
<organism evidence="9">
    <name type="scientific">Ceratopteris richardii</name>
    <name type="common">Triangle waterfern</name>
    <dbReference type="NCBI Taxonomy" id="49495"/>
    <lineage>
        <taxon>Eukaryota</taxon>
        <taxon>Viridiplantae</taxon>
        <taxon>Streptophyta</taxon>
        <taxon>Embryophyta</taxon>
        <taxon>Tracheophyta</taxon>
        <taxon>Polypodiopsida</taxon>
        <taxon>Polypodiidae</taxon>
        <taxon>Polypodiales</taxon>
        <taxon>Pteridineae</taxon>
        <taxon>Pteridaceae</taxon>
        <taxon>Parkerioideae</taxon>
        <taxon>Ceratopteris</taxon>
    </lineage>
</organism>
<name>A0A097A079_CERRI</name>
<dbReference type="Pfam" id="PF00238">
    <property type="entry name" value="Ribosomal_L14"/>
    <property type="match status" value="1"/>
</dbReference>
<evidence type="ECO:0000256" key="8">
    <source>
        <dbReference type="RuleBase" id="RU003951"/>
    </source>
</evidence>
<dbReference type="SMART" id="SM01374">
    <property type="entry name" value="Ribosomal_L14"/>
    <property type="match status" value="1"/>
</dbReference>
<geneLocation type="chloroplast" evidence="9"/>
<evidence type="ECO:0000313" key="9">
    <source>
        <dbReference type="EMBL" id="AIS38275.1"/>
    </source>
</evidence>
<evidence type="ECO:0000256" key="4">
    <source>
        <dbReference type="ARBA" id="ARBA00022980"/>
    </source>
</evidence>
<dbReference type="Proteomes" id="UP000825935">
    <property type="component" value="Chromosome 38"/>
</dbReference>
<keyword evidence="13" id="KW-1185">Reference proteome</keyword>
<evidence type="ECO:0000256" key="1">
    <source>
        <dbReference type="ARBA" id="ARBA00010745"/>
    </source>
</evidence>
<evidence type="ECO:0000313" key="11">
    <source>
        <dbReference type="EMBL" id="KAH7436904.1"/>
    </source>
</evidence>
<dbReference type="HAMAP" id="MF_01367">
    <property type="entry name" value="Ribosomal_uL14"/>
    <property type="match status" value="1"/>
</dbReference>
<dbReference type="CDD" id="cd00337">
    <property type="entry name" value="Ribosomal_uL14"/>
    <property type="match status" value="1"/>
</dbReference>
<keyword evidence="8 9" id="KW-0934">Plastid</keyword>
<dbReference type="GO" id="GO:0003735">
    <property type="term" value="F:structural constituent of ribosome"/>
    <property type="evidence" value="ECO:0007669"/>
    <property type="project" value="InterPro"/>
</dbReference>
<protein>
    <recommendedName>
        <fullName evidence="6">Large ribosomal subunit protein uL14c</fullName>
    </recommendedName>
</protein>
<dbReference type="GO" id="GO:0006412">
    <property type="term" value="P:translation"/>
    <property type="evidence" value="ECO:0007669"/>
    <property type="project" value="UniProtKB-UniRule"/>
</dbReference>
<dbReference type="SUPFAM" id="SSF50193">
    <property type="entry name" value="Ribosomal protein L14"/>
    <property type="match status" value="1"/>
</dbReference>
<keyword evidence="2 6" id="KW-0699">rRNA-binding</keyword>
<evidence type="ECO:0000256" key="5">
    <source>
        <dbReference type="ARBA" id="ARBA00023274"/>
    </source>
</evidence>
<dbReference type="EMBL" id="CM035410">
    <property type="protein sequence ID" value="KAH7437009.1"/>
    <property type="molecule type" value="Genomic_DNA"/>
</dbReference>
<evidence type="ECO:0000313" key="13">
    <source>
        <dbReference type="Proteomes" id="UP000825935"/>
    </source>
</evidence>
<sequence length="122" mass="13425">MIQIQTYLDVADNSGARKLMCIRILGTGNQKYAATGNIIIAVVKEAIPNMFLKRSEVVRAVAACTRKGVKRRNGMFLGFDDNAAVIVNQEGNPKGTRIFGPVARELREYNFARIVSLAPEVL</sequence>
<dbReference type="InterPro" id="IPR005745">
    <property type="entry name" value="Ribosomal_uL14_bac-type"/>
</dbReference>
<dbReference type="NCBIfam" id="TIGR01067">
    <property type="entry name" value="rplN_bact"/>
    <property type="match status" value="1"/>
</dbReference>
<reference evidence="10" key="2">
    <citation type="submission" date="2021-08" db="EMBL/GenBank/DDBJ databases">
        <title>WGS assembly of Ceratopteris richardii.</title>
        <authorList>
            <person name="Marchant D.B."/>
            <person name="Chen G."/>
            <person name="Jenkins J."/>
            <person name="Shu S."/>
            <person name="Leebens-Mack J."/>
            <person name="Grimwood J."/>
            <person name="Schmutz J."/>
            <person name="Soltis P."/>
            <person name="Soltis D."/>
            <person name="Chen Z.-H."/>
        </authorList>
    </citation>
    <scope>NUCLEOTIDE SEQUENCE</scope>
    <source>
        <strain evidence="10">Whitten #5841</strain>
        <tissue evidence="10">Leaf</tissue>
    </source>
</reference>
<dbReference type="PANTHER" id="PTHR11761">
    <property type="entry name" value="50S/60S RIBOSOMAL PROTEIN L14/L23"/>
    <property type="match status" value="1"/>
</dbReference>
<evidence type="ECO:0000256" key="2">
    <source>
        <dbReference type="ARBA" id="ARBA00022730"/>
    </source>
</evidence>
<comment type="subcellular location">
    <subcellularLocation>
        <location evidence="6 8">Plastid</location>
        <location evidence="6 8">Chloroplast</location>
    </subcellularLocation>
</comment>
<comment type="similarity">
    <text evidence="1 6 7">Belongs to the universal ribosomal protein uL14 family.</text>
</comment>
<dbReference type="EMBL" id="CM035443">
    <property type="protein sequence ID" value="KAH7277807.1"/>
    <property type="molecule type" value="Genomic_DNA"/>
</dbReference>
<evidence type="ECO:0000313" key="10">
    <source>
        <dbReference type="EMBL" id="KAH7277807.1"/>
    </source>
</evidence>
<dbReference type="EMBL" id="KM052729">
    <property type="protein sequence ID" value="AIS38275.1"/>
    <property type="molecule type" value="Genomic_DNA"/>
</dbReference>
<comment type="function">
    <text evidence="6 8">Binds to 23S rRNA.</text>
</comment>
<dbReference type="AlphaFoldDB" id="A0A097A079"/>
<dbReference type="InterPro" id="IPR036853">
    <property type="entry name" value="Ribosomal_uL14_sf"/>
</dbReference>
<evidence type="ECO:0000256" key="7">
    <source>
        <dbReference type="RuleBase" id="RU003949"/>
    </source>
</evidence>
<dbReference type="GO" id="GO:0009507">
    <property type="term" value="C:chloroplast"/>
    <property type="evidence" value="ECO:0007669"/>
    <property type="project" value="UniProtKB-SubCell"/>
</dbReference>
<proteinExistence type="inferred from homology"/>
<evidence type="ECO:0000313" key="12">
    <source>
        <dbReference type="EMBL" id="KAH7437009.1"/>
    </source>
</evidence>
<comment type="subunit">
    <text evidence="6 8">Part of the 50S ribosomal subunit.</text>
</comment>
<accession>A0A097A079</accession>
<dbReference type="GO" id="GO:0070180">
    <property type="term" value="F:large ribosomal subunit rRNA binding"/>
    <property type="evidence" value="ECO:0007669"/>
    <property type="project" value="TreeGrafter"/>
</dbReference>
<dbReference type="EMBL" id="CM035410">
    <property type="protein sequence ID" value="KAH7436904.1"/>
    <property type="molecule type" value="Genomic_DNA"/>
</dbReference>
<dbReference type="InterPro" id="IPR000218">
    <property type="entry name" value="Ribosomal_uL14"/>
</dbReference>
<keyword evidence="3 6" id="KW-0694">RNA-binding</keyword>
<evidence type="ECO:0000256" key="6">
    <source>
        <dbReference type="HAMAP-Rule" id="MF_01367"/>
    </source>
</evidence>
<keyword evidence="5 6" id="KW-0687">Ribonucleoprotein</keyword>
<gene>
    <name evidence="6 9" type="primary">rpl14</name>
    <name evidence="9" type="ORF">CeraR_p081</name>
    <name evidence="11" type="ORF">KP509_05G042200</name>
    <name evidence="12" type="ORF">KP509_05G052100</name>
    <name evidence="10" type="ORF">KP509_38G009000</name>
</gene>
<dbReference type="GO" id="GO:0022625">
    <property type="term" value="C:cytosolic large ribosomal subunit"/>
    <property type="evidence" value="ECO:0007669"/>
    <property type="project" value="TreeGrafter"/>
</dbReference>
<keyword evidence="8 9" id="KW-0150">Chloroplast</keyword>
<evidence type="ECO:0000256" key="3">
    <source>
        <dbReference type="ARBA" id="ARBA00022884"/>
    </source>
</evidence>
<reference evidence="9" key="1">
    <citation type="submission" date="2014-06" db="EMBL/GenBank/DDBJ databases">
        <title>Ceratopteris richardii plastome.</title>
        <authorList>
            <person name="Marchant D.B."/>
            <person name="Der J.P."/>
            <person name="Wolf P.G."/>
        </authorList>
    </citation>
    <scope>NUCLEOTIDE SEQUENCE</scope>
    <source>
        <strain evidence="9">Hnn</strain>
    </source>
</reference>
<dbReference type="Gene3D" id="2.40.150.20">
    <property type="entry name" value="Ribosomal protein L14"/>
    <property type="match status" value="1"/>
</dbReference>
<dbReference type="PANTHER" id="PTHR11761:SF3">
    <property type="entry name" value="LARGE RIBOSOMAL SUBUNIT PROTEIN UL14M"/>
    <property type="match status" value="1"/>
</dbReference>
<dbReference type="Proteomes" id="UP000825935">
    <property type="component" value="Chromosome 5"/>
</dbReference>
<dbReference type="OMA" id="MARELMC"/>